<dbReference type="SUPFAM" id="SSF55073">
    <property type="entry name" value="Nucleotide cyclase"/>
    <property type="match status" value="1"/>
</dbReference>
<dbReference type="RefSeq" id="WP_265048909.1">
    <property type="nucleotide sequence ID" value="NZ_CP100390.1"/>
</dbReference>
<dbReference type="InterPro" id="IPR029787">
    <property type="entry name" value="Nucleotide_cyclase"/>
</dbReference>
<dbReference type="InterPro" id="IPR043128">
    <property type="entry name" value="Rev_trsase/Diguanyl_cyclase"/>
</dbReference>
<evidence type="ECO:0000259" key="2">
    <source>
        <dbReference type="PROSITE" id="PS50883"/>
    </source>
</evidence>
<dbReference type="CDD" id="cd01949">
    <property type="entry name" value="GGDEF"/>
    <property type="match status" value="1"/>
</dbReference>
<evidence type="ECO:0000259" key="3">
    <source>
        <dbReference type="PROSITE" id="PS50887"/>
    </source>
</evidence>
<dbReference type="PANTHER" id="PTHR44757:SF2">
    <property type="entry name" value="BIOFILM ARCHITECTURE MAINTENANCE PROTEIN MBAA"/>
    <property type="match status" value="1"/>
</dbReference>
<sequence length="685" mass="77300">MTEMHPQNQRLSIKLLRWVILTALIAGGVLSIGQISLDAFRAMDELDTQATQILDVVKDPATQAVYSLDPELAKQVVEGLFQQREIRYAGIGHPDETLLAEKVRDLRKAPFRWLTDPIFGKEKQFKVQLIKDEGEQVYYGDLVITIDTAYKSKLFLDRSVIVFASGLLRAAILAAILFLVYHYLLTRPLSNIIQSLLRVNPSEPSRQTIPAPKNHENDELGVWVSTANDLLEEISDNQQKRRAAEARVLKLSQYDPLTGLPNRLMFRNHLQSSLEDARRAGHKVAVLCCGIDDFKSINSQFNYTVGDKLLQAFAERLSNNNGALHTASRLGGDQFSLIQYNIHNAYNVAELAEKLLNRLNEPFLIDDLSINLYTTIGITIFPDDGETADDLLQKSEQTMTLAKTVSRNQFQFYVASVDSEMRERKQMEKDLHQALLNNEFHIVFQPQIDYKNHTIIGAEVLLRWVHPTRGFIPPDIFIPIAEDNGSIVGIGNWVLDQACKQAAIWQKKGHCIKLAINLSAVQLRDTTIDKHIKDTLAKHHIEPQYLEVEITETGVMEDVSKAISTLNSIKDHGVSTAIDDFGTGYSSLSYLKKLPIDKVKIDKQFVHDLLIDEDDTSIVNAVIQLSKSLHLKVIAEGVETEEQEAYLVSRGCDMGQGYFYSRPVPADEFLTYLLAYDKKNTEKNV</sequence>
<dbReference type="InterPro" id="IPR000160">
    <property type="entry name" value="GGDEF_dom"/>
</dbReference>
<accession>A0ABY6N5X2</accession>
<keyword evidence="5" id="KW-1185">Reference proteome</keyword>
<dbReference type="SMART" id="SM00267">
    <property type="entry name" value="GGDEF"/>
    <property type="match status" value="1"/>
</dbReference>
<evidence type="ECO:0000313" key="5">
    <source>
        <dbReference type="Proteomes" id="UP001163739"/>
    </source>
</evidence>
<dbReference type="CDD" id="cd01948">
    <property type="entry name" value="EAL"/>
    <property type="match status" value="1"/>
</dbReference>
<reference evidence="4" key="1">
    <citation type="submission" date="2022-06" db="EMBL/GenBank/DDBJ databases">
        <title>Alkalimarinus sp. nov., isolated from gut of a Alitta virens.</title>
        <authorList>
            <person name="Yang A.I."/>
            <person name="Shin N.-R."/>
        </authorList>
    </citation>
    <scope>NUCLEOTIDE SEQUENCE</scope>
    <source>
        <strain evidence="4">A2M4</strain>
    </source>
</reference>
<dbReference type="SUPFAM" id="SSF141868">
    <property type="entry name" value="EAL domain-like"/>
    <property type="match status" value="1"/>
</dbReference>
<dbReference type="Proteomes" id="UP001163739">
    <property type="component" value="Chromosome"/>
</dbReference>
<dbReference type="PANTHER" id="PTHR44757">
    <property type="entry name" value="DIGUANYLATE CYCLASE DGCP"/>
    <property type="match status" value="1"/>
</dbReference>
<feature type="domain" description="EAL" evidence="2">
    <location>
        <begin position="424"/>
        <end position="677"/>
    </location>
</feature>
<dbReference type="NCBIfam" id="TIGR00254">
    <property type="entry name" value="GGDEF"/>
    <property type="match status" value="1"/>
</dbReference>
<proteinExistence type="predicted"/>
<dbReference type="Gene3D" id="3.30.70.270">
    <property type="match status" value="1"/>
</dbReference>
<dbReference type="Gene3D" id="3.20.20.450">
    <property type="entry name" value="EAL domain"/>
    <property type="match status" value="1"/>
</dbReference>
<dbReference type="EMBL" id="CP100390">
    <property type="protein sequence ID" value="UZE97435.1"/>
    <property type="molecule type" value="Genomic_DNA"/>
</dbReference>
<protein>
    <submittedName>
        <fullName evidence="4">EAL domain-containing protein</fullName>
    </submittedName>
</protein>
<evidence type="ECO:0000256" key="1">
    <source>
        <dbReference type="SAM" id="Phobius"/>
    </source>
</evidence>
<feature type="transmembrane region" description="Helical" evidence="1">
    <location>
        <begin position="160"/>
        <end position="184"/>
    </location>
</feature>
<organism evidence="4 5">
    <name type="scientific">Alkalimarinus alittae</name>
    <dbReference type="NCBI Taxonomy" id="2961619"/>
    <lineage>
        <taxon>Bacteria</taxon>
        <taxon>Pseudomonadati</taxon>
        <taxon>Pseudomonadota</taxon>
        <taxon>Gammaproteobacteria</taxon>
        <taxon>Alteromonadales</taxon>
        <taxon>Alteromonadaceae</taxon>
        <taxon>Alkalimarinus</taxon>
    </lineage>
</organism>
<feature type="transmembrane region" description="Helical" evidence="1">
    <location>
        <begin position="15"/>
        <end position="33"/>
    </location>
</feature>
<dbReference type="PROSITE" id="PS50887">
    <property type="entry name" value="GGDEF"/>
    <property type="match status" value="1"/>
</dbReference>
<dbReference type="InterPro" id="IPR052155">
    <property type="entry name" value="Biofilm_reg_signaling"/>
</dbReference>
<dbReference type="Pfam" id="PF00563">
    <property type="entry name" value="EAL"/>
    <property type="match status" value="1"/>
</dbReference>
<keyword evidence="1" id="KW-1133">Transmembrane helix</keyword>
<dbReference type="InterPro" id="IPR035919">
    <property type="entry name" value="EAL_sf"/>
</dbReference>
<dbReference type="Pfam" id="PF00990">
    <property type="entry name" value="GGDEF"/>
    <property type="match status" value="1"/>
</dbReference>
<keyword evidence="1" id="KW-0812">Transmembrane</keyword>
<dbReference type="SMART" id="SM00052">
    <property type="entry name" value="EAL"/>
    <property type="match status" value="1"/>
</dbReference>
<name>A0ABY6N5X2_9ALTE</name>
<feature type="domain" description="GGDEF" evidence="3">
    <location>
        <begin position="282"/>
        <end position="415"/>
    </location>
</feature>
<evidence type="ECO:0000313" key="4">
    <source>
        <dbReference type="EMBL" id="UZE97435.1"/>
    </source>
</evidence>
<dbReference type="InterPro" id="IPR001633">
    <property type="entry name" value="EAL_dom"/>
</dbReference>
<keyword evidence="1" id="KW-0472">Membrane</keyword>
<gene>
    <name evidence="4" type="ORF">NKI27_06715</name>
</gene>
<dbReference type="PROSITE" id="PS50883">
    <property type="entry name" value="EAL"/>
    <property type="match status" value="1"/>
</dbReference>